<feature type="non-terminal residue" evidence="8">
    <location>
        <position position="1"/>
    </location>
</feature>
<dbReference type="InterPro" id="IPR001193">
    <property type="entry name" value="MBTPS2"/>
</dbReference>
<protein>
    <recommendedName>
        <fullName evidence="5">Endopeptidase S2P</fullName>
    </recommendedName>
</protein>
<keyword evidence="9" id="KW-1185">Reference proteome</keyword>
<evidence type="ECO:0000256" key="2">
    <source>
        <dbReference type="ARBA" id="ARBA00022692"/>
    </source>
</evidence>
<keyword evidence="4 6" id="KW-0472">Membrane</keyword>
<dbReference type="PANTHER" id="PTHR13325:SF3">
    <property type="entry name" value="MEMBRANE-BOUND TRANSCRIPTION FACTOR SITE-2 PROTEASE"/>
    <property type="match status" value="1"/>
</dbReference>
<feature type="transmembrane region" description="Helical" evidence="6">
    <location>
        <begin position="59"/>
        <end position="82"/>
    </location>
</feature>
<dbReference type="Proteomes" id="UP000030748">
    <property type="component" value="Unassembled WGS sequence"/>
</dbReference>
<evidence type="ECO:0000256" key="5">
    <source>
        <dbReference type="ARBA" id="ARBA00032658"/>
    </source>
</evidence>
<keyword evidence="2 6" id="KW-0812">Transmembrane</keyword>
<dbReference type="STRING" id="4155.A0A022S3F2"/>
<dbReference type="GO" id="GO:0006508">
    <property type="term" value="P:proteolysis"/>
    <property type="evidence" value="ECO:0007669"/>
    <property type="project" value="InterPro"/>
</dbReference>
<dbReference type="MEROPS" id="M50.009"/>
<feature type="domain" description="Peptidase M50" evidence="7">
    <location>
        <begin position="66"/>
        <end position="126"/>
    </location>
</feature>
<keyword evidence="3 6" id="KW-1133">Transmembrane helix</keyword>
<dbReference type="GO" id="GO:0012505">
    <property type="term" value="C:endomembrane system"/>
    <property type="evidence" value="ECO:0007669"/>
    <property type="project" value="UniProtKB-SubCell"/>
</dbReference>
<name>A0A022S3F2_ERYGU</name>
<reference evidence="8 9" key="1">
    <citation type="journal article" date="2013" name="Proc. Natl. Acad. Sci. U.S.A.">
        <title>Fine-scale variation in meiotic recombination in Mimulus inferred from population shotgun sequencing.</title>
        <authorList>
            <person name="Hellsten U."/>
            <person name="Wright K.M."/>
            <person name="Jenkins J."/>
            <person name="Shu S."/>
            <person name="Yuan Y."/>
            <person name="Wessler S.R."/>
            <person name="Schmutz J."/>
            <person name="Willis J.H."/>
            <person name="Rokhsar D.S."/>
        </authorList>
    </citation>
    <scope>NUCLEOTIDE SEQUENCE [LARGE SCALE GENOMIC DNA]</scope>
    <source>
        <strain evidence="9">cv. DUN x IM62</strain>
    </source>
</reference>
<evidence type="ECO:0000256" key="3">
    <source>
        <dbReference type="ARBA" id="ARBA00022989"/>
    </source>
</evidence>
<evidence type="ECO:0000256" key="6">
    <source>
        <dbReference type="SAM" id="Phobius"/>
    </source>
</evidence>
<evidence type="ECO:0000256" key="4">
    <source>
        <dbReference type="ARBA" id="ARBA00023136"/>
    </source>
</evidence>
<comment type="subcellular location">
    <subcellularLocation>
        <location evidence="1">Endomembrane system</location>
        <topology evidence="1">Multi-pass membrane protein</topology>
    </subcellularLocation>
</comment>
<accession>A0A022S3F2</accession>
<evidence type="ECO:0000256" key="1">
    <source>
        <dbReference type="ARBA" id="ARBA00004127"/>
    </source>
</evidence>
<dbReference type="EMBL" id="KI630171">
    <property type="protein sequence ID" value="EYU46894.1"/>
    <property type="molecule type" value="Genomic_DNA"/>
</dbReference>
<feature type="transmembrane region" description="Helical" evidence="6">
    <location>
        <begin position="88"/>
        <end position="106"/>
    </location>
</feature>
<proteinExistence type="predicted"/>
<dbReference type="Pfam" id="PF02163">
    <property type="entry name" value="Peptidase_M50"/>
    <property type="match status" value="1"/>
</dbReference>
<sequence>IILCELVRTTLVCAGKTCTGNSLFGLAAVMFEFHLPEKSSYVKLKCLDFNISMSRDGSVVYLCLSSVICVFVHELGHALAAASEGVHVEYVAIFLAVLFPGALVAFNHSSLQALPVVASLRIYCAGFEAVLGHLQWSKQTPFGFNI</sequence>
<dbReference type="PRINTS" id="PR01000">
    <property type="entry name" value="SREBPS2PTASE"/>
</dbReference>
<dbReference type="AlphaFoldDB" id="A0A022S3F2"/>
<dbReference type="InterPro" id="IPR008915">
    <property type="entry name" value="Peptidase_M50"/>
</dbReference>
<dbReference type="GO" id="GO:0016020">
    <property type="term" value="C:membrane"/>
    <property type="evidence" value="ECO:0007669"/>
    <property type="project" value="InterPro"/>
</dbReference>
<evidence type="ECO:0000313" key="8">
    <source>
        <dbReference type="EMBL" id="EYU46894.1"/>
    </source>
</evidence>
<dbReference type="PANTHER" id="PTHR13325">
    <property type="entry name" value="PROTEASE M50 MEMBRANE-BOUND TRANSCRIPTION FACTOR SITE 2 PROTEASE"/>
    <property type="match status" value="1"/>
</dbReference>
<dbReference type="GO" id="GO:0004222">
    <property type="term" value="F:metalloendopeptidase activity"/>
    <property type="evidence" value="ECO:0007669"/>
    <property type="project" value="InterPro"/>
</dbReference>
<gene>
    <name evidence="8" type="ORF">MIMGU_mgv1a021369mg</name>
</gene>
<organism evidence="8 9">
    <name type="scientific">Erythranthe guttata</name>
    <name type="common">Yellow monkey flower</name>
    <name type="synonym">Mimulus guttatus</name>
    <dbReference type="NCBI Taxonomy" id="4155"/>
    <lineage>
        <taxon>Eukaryota</taxon>
        <taxon>Viridiplantae</taxon>
        <taxon>Streptophyta</taxon>
        <taxon>Embryophyta</taxon>
        <taxon>Tracheophyta</taxon>
        <taxon>Spermatophyta</taxon>
        <taxon>Magnoliopsida</taxon>
        <taxon>eudicotyledons</taxon>
        <taxon>Gunneridae</taxon>
        <taxon>Pentapetalae</taxon>
        <taxon>asterids</taxon>
        <taxon>lamiids</taxon>
        <taxon>Lamiales</taxon>
        <taxon>Phrymaceae</taxon>
        <taxon>Erythranthe</taxon>
    </lineage>
</organism>
<evidence type="ECO:0000259" key="7">
    <source>
        <dbReference type="Pfam" id="PF02163"/>
    </source>
</evidence>
<evidence type="ECO:0000313" key="9">
    <source>
        <dbReference type="Proteomes" id="UP000030748"/>
    </source>
</evidence>